<dbReference type="AlphaFoldDB" id="R1IAR6"/>
<feature type="transmembrane region" description="Helical" evidence="1">
    <location>
        <begin position="214"/>
        <end position="232"/>
    </location>
</feature>
<keyword evidence="1" id="KW-0812">Transmembrane</keyword>
<comment type="caution">
    <text evidence="3">The sequence shown here is derived from an EMBL/GenBank/DDBJ whole genome shotgun (WGS) entry which is preliminary data.</text>
</comment>
<feature type="domain" description="DUF6545" evidence="2">
    <location>
        <begin position="243"/>
        <end position="372"/>
    </location>
</feature>
<feature type="transmembrane region" description="Helical" evidence="1">
    <location>
        <begin position="96"/>
        <end position="115"/>
    </location>
</feature>
<feature type="transmembrane region" description="Helical" evidence="1">
    <location>
        <begin position="38"/>
        <end position="59"/>
    </location>
</feature>
<keyword evidence="1" id="KW-0472">Membrane</keyword>
<dbReference type="InterPro" id="IPR046675">
    <property type="entry name" value="DUF6545"/>
</dbReference>
<evidence type="ECO:0000313" key="4">
    <source>
        <dbReference type="Proteomes" id="UP000014139"/>
    </source>
</evidence>
<evidence type="ECO:0000259" key="2">
    <source>
        <dbReference type="Pfam" id="PF20182"/>
    </source>
</evidence>
<feature type="transmembrane region" description="Helical" evidence="1">
    <location>
        <begin position="174"/>
        <end position="202"/>
    </location>
</feature>
<name>R1IAR6_9PSEU</name>
<reference evidence="3 4" key="1">
    <citation type="submission" date="2013-02" db="EMBL/GenBank/DDBJ databases">
        <title>Draft genome sequence of Amycolatopsis vancoresmycina strain DSM 44592T.</title>
        <authorList>
            <person name="Kumar S."/>
            <person name="Kaur N."/>
            <person name="Kaur C."/>
            <person name="Raghava G.P.S."/>
            <person name="Mayilraj S."/>
        </authorList>
    </citation>
    <scope>NUCLEOTIDE SEQUENCE [LARGE SCALE GENOMIC DNA]</scope>
    <source>
        <strain evidence="3 4">DSM 44592</strain>
    </source>
</reference>
<evidence type="ECO:0000256" key="1">
    <source>
        <dbReference type="SAM" id="Phobius"/>
    </source>
</evidence>
<dbReference type="OrthoDB" id="3685619at2"/>
<sequence length="381" mass="42012">MREAIQTALQYVMVLAGVGVTGYRLVDLIRSPRRPAMWAMWSGLLLLTVAVAAGIVLPFSASRFLVQHLSTLGSLVAFEWFYLLSIYGQRKRPAEIAWYQAAMLLFTAGMVAAWAASLAVESPDYRELDYHAYPFARVMVLCYTAAVGASALTLSRLSWKWSRIADRTWLRRGLVAMSLGTSLGLVYTVHHLGFTVLITFGITPPYPQGLEVPVIALGVLLWLVGLSMPALGPRATSLRLFFAHRRSYRELEPLWEAFTTALPSITLNTRPPAWDSEFALYRRAIEIMDGRSRLRGYLDEDVARAAEQAAKARGLAGAELLAAVEAALWRDALAAHAAQSREPSTKIVQEPATGNNLAAIVEFLRLVAQEWQRPSPAAARG</sequence>
<accession>R1IAR6</accession>
<proteinExistence type="predicted"/>
<organism evidence="3 4">
    <name type="scientific">Amycolatopsis vancoresmycina DSM 44592</name>
    <dbReference type="NCBI Taxonomy" id="1292037"/>
    <lineage>
        <taxon>Bacteria</taxon>
        <taxon>Bacillati</taxon>
        <taxon>Actinomycetota</taxon>
        <taxon>Actinomycetes</taxon>
        <taxon>Pseudonocardiales</taxon>
        <taxon>Pseudonocardiaceae</taxon>
        <taxon>Amycolatopsis</taxon>
    </lineage>
</organism>
<dbReference type="InterPro" id="IPR050039">
    <property type="entry name" value="MAB_1171c-like"/>
</dbReference>
<dbReference type="Pfam" id="PF20182">
    <property type="entry name" value="DUF6545"/>
    <property type="match status" value="1"/>
</dbReference>
<dbReference type="eggNOG" id="ENOG5033IXZ">
    <property type="taxonomic scope" value="Bacteria"/>
</dbReference>
<keyword evidence="4" id="KW-1185">Reference proteome</keyword>
<dbReference type="RefSeq" id="WP_003060987.1">
    <property type="nucleotide sequence ID" value="NZ_AOUO01000052.1"/>
</dbReference>
<feature type="transmembrane region" description="Helical" evidence="1">
    <location>
        <begin position="135"/>
        <end position="154"/>
    </location>
</feature>
<keyword evidence="1" id="KW-1133">Transmembrane helix</keyword>
<feature type="transmembrane region" description="Helical" evidence="1">
    <location>
        <begin position="65"/>
        <end position="84"/>
    </location>
</feature>
<dbReference type="EMBL" id="AOUO01000052">
    <property type="protein sequence ID" value="EOD69621.1"/>
    <property type="molecule type" value="Genomic_DNA"/>
</dbReference>
<gene>
    <name evidence="3" type="ORF">H480_05140</name>
</gene>
<evidence type="ECO:0000313" key="3">
    <source>
        <dbReference type="EMBL" id="EOD69621.1"/>
    </source>
</evidence>
<feature type="transmembrane region" description="Helical" evidence="1">
    <location>
        <begin position="6"/>
        <end position="26"/>
    </location>
</feature>
<dbReference type="PATRIC" id="fig|1292037.4.peg.1005"/>
<protein>
    <recommendedName>
        <fullName evidence="2">DUF6545 domain-containing protein</fullName>
    </recommendedName>
</protein>
<dbReference type="Proteomes" id="UP000014139">
    <property type="component" value="Unassembled WGS sequence"/>
</dbReference>
<dbReference type="NCBIfam" id="NF042915">
    <property type="entry name" value="MAB_1171c_fam"/>
    <property type="match status" value="1"/>
</dbReference>